<evidence type="ECO:0000256" key="1">
    <source>
        <dbReference type="SAM" id="MobiDB-lite"/>
    </source>
</evidence>
<feature type="region of interest" description="Disordered" evidence="1">
    <location>
        <begin position="1"/>
        <end position="23"/>
    </location>
</feature>
<evidence type="ECO:0000313" key="4">
    <source>
        <dbReference type="Proteomes" id="UP001220064"/>
    </source>
</evidence>
<dbReference type="InterPro" id="IPR002725">
    <property type="entry name" value="YgjP-like_metallopeptidase"/>
</dbReference>
<evidence type="ECO:0000259" key="2">
    <source>
        <dbReference type="Pfam" id="PF01863"/>
    </source>
</evidence>
<protein>
    <submittedName>
        <fullName evidence="3">SprT-like family protein</fullName>
    </submittedName>
</protein>
<dbReference type="Proteomes" id="UP001220064">
    <property type="component" value="Chromosome"/>
</dbReference>
<sequence>MASGEETISSHADRNDRAGDTPQLDVRVIRSRRRRKSVQGRIVDGVLEVRIPAWMNKRQEADAVADMLARAEKKHTSSARSDADLAARAAVLNEKYLEGRAKVGSIRWVANQGTRWGSCTVGTGDIRLSDRLKRVPDYVVDSVIVHELVHTFVGGAGHGAEFWRWADTVPLAERAKGYIEAYQRFG</sequence>
<name>A0ABY7U8G4_9CORY</name>
<feature type="compositionally biased region" description="Polar residues" evidence="1">
    <location>
        <begin position="1"/>
        <end position="10"/>
    </location>
</feature>
<organism evidence="3 4">
    <name type="scientific">Corynebacterium massiliense DSM 45435</name>
    <dbReference type="NCBI Taxonomy" id="1121364"/>
    <lineage>
        <taxon>Bacteria</taxon>
        <taxon>Bacillati</taxon>
        <taxon>Actinomycetota</taxon>
        <taxon>Actinomycetes</taxon>
        <taxon>Mycobacteriales</taxon>
        <taxon>Corynebacteriaceae</taxon>
        <taxon>Corynebacterium</taxon>
    </lineage>
</organism>
<dbReference type="PANTHER" id="PTHR30399">
    <property type="entry name" value="UNCHARACTERIZED PROTEIN YGJP"/>
    <property type="match status" value="1"/>
</dbReference>
<accession>A0ABY7U8G4</accession>
<dbReference type="InterPro" id="IPR053136">
    <property type="entry name" value="UTP_pyrophosphatase-like"/>
</dbReference>
<keyword evidence="4" id="KW-1185">Reference proteome</keyword>
<dbReference type="Gene3D" id="3.30.2010.10">
    <property type="entry name" value="Metalloproteases ('zincins'), catalytic domain"/>
    <property type="match status" value="1"/>
</dbReference>
<dbReference type="CDD" id="cd07344">
    <property type="entry name" value="M48_yhfN_like"/>
    <property type="match status" value="1"/>
</dbReference>
<reference evidence="3 4" key="1">
    <citation type="submission" date="2020-10" db="EMBL/GenBank/DDBJ databases">
        <title>Complete genome sequence of Corynebacterium massiliense DSM 45435, type strain of Corynebacterium massiliense.</title>
        <authorList>
            <person name="Busche T."/>
            <person name="Kalinowski J."/>
            <person name="Ruckert C."/>
        </authorList>
    </citation>
    <scope>NUCLEOTIDE SEQUENCE [LARGE SCALE GENOMIC DNA]</scope>
    <source>
        <strain evidence="3 4">DSM 45435</strain>
    </source>
</reference>
<dbReference type="EMBL" id="CP063189">
    <property type="protein sequence ID" value="WCZ32023.1"/>
    <property type="molecule type" value="Genomic_DNA"/>
</dbReference>
<feature type="domain" description="YgjP-like metallopeptidase" evidence="2">
    <location>
        <begin position="102"/>
        <end position="167"/>
    </location>
</feature>
<proteinExistence type="predicted"/>
<dbReference type="PANTHER" id="PTHR30399:SF1">
    <property type="entry name" value="UTP PYROPHOSPHATASE"/>
    <property type="match status" value="1"/>
</dbReference>
<evidence type="ECO:0000313" key="3">
    <source>
        <dbReference type="EMBL" id="WCZ32023.1"/>
    </source>
</evidence>
<gene>
    <name evidence="3" type="ORF">CMASS_02820</name>
</gene>
<dbReference type="Pfam" id="PF01863">
    <property type="entry name" value="YgjP-like"/>
    <property type="match status" value="1"/>
</dbReference>